<dbReference type="Proteomes" id="UP000544122">
    <property type="component" value="Unassembled WGS sequence"/>
</dbReference>
<keyword evidence="2" id="KW-1185">Reference proteome</keyword>
<reference evidence="1 2" key="1">
    <citation type="submission" date="2020-03" db="EMBL/GenBank/DDBJ databases">
        <title>Bradyrhizobium diversity isolated from nodules of Indigofera sp.</title>
        <authorList>
            <person name="Klepa M."/>
            <person name="Helene L."/>
            <person name="Hungria M."/>
        </authorList>
    </citation>
    <scope>NUCLEOTIDE SEQUENCE [LARGE SCALE GENOMIC DNA]</scope>
    <source>
        <strain evidence="1 2">WSM 1791</strain>
    </source>
</reference>
<dbReference type="AlphaFoldDB" id="A0A7Y4GNA9"/>
<evidence type="ECO:0000313" key="1">
    <source>
        <dbReference type="EMBL" id="NOJ38767.1"/>
    </source>
</evidence>
<dbReference type="Pfam" id="PF10129">
    <property type="entry name" value="OpgC_C"/>
    <property type="match status" value="1"/>
</dbReference>
<dbReference type="EMBL" id="JAAVLX010000002">
    <property type="protein sequence ID" value="NOJ38767.1"/>
    <property type="molecule type" value="Genomic_DNA"/>
</dbReference>
<proteinExistence type="predicted"/>
<protein>
    <submittedName>
        <fullName evidence="1">Uncharacterized protein</fullName>
    </submittedName>
</protein>
<dbReference type="InterPro" id="IPR014550">
    <property type="entry name" value="UCP028704_OpgC"/>
</dbReference>
<evidence type="ECO:0000313" key="2">
    <source>
        <dbReference type="Proteomes" id="UP000544122"/>
    </source>
</evidence>
<sequence>MFGMACLPFAAVMTLAELRPELQKVFPRVLFEAFNLNDQPNLAPYLFRHLAILIILARASYQ</sequence>
<name>A0A7Y4GNA9_9BRAD</name>
<organism evidence="1 2">
    <name type="scientific">Bradyrhizobium australiense</name>
    <dbReference type="NCBI Taxonomy" id="2721161"/>
    <lineage>
        <taxon>Bacteria</taxon>
        <taxon>Pseudomonadati</taxon>
        <taxon>Pseudomonadota</taxon>
        <taxon>Alphaproteobacteria</taxon>
        <taxon>Hyphomicrobiales</taxon>
        <taxon>Nitrobacteraceae</taxon>
        <taxon>Bradyrhizobium</taxon>
    </lineage>
</organism>
<accession>A0A7Y4GNA9</accession>
<gene>
    <name evidence="1" type="ORF">HCN58_03900</name>
</gene>
<comment type="caution">
    <text evidence="1">The sequence shown here is derived from an EMBL/GenBank/DDBJ whole genome shotgun (WGS) entry which is preliminary data.</text>
</comment>